<dbReference type="AlphaFoldDB" id="A0A9W8IIC2"/>
<gene>
    <name evidence="1" type="ORF">GGH94_005511</name>
</gene>
<name>A0A9W8IIC2_9FUNG</name>
<accession>A0A9W8IIC2</accession>
<reference evidence="1" key="1">
    <citation type="submission" date="2022-07" db="EMBL/GenBank/DDBJ databases">
        <title>Phylogenomic reconstructions and comparative analyses of Kickxellomycotina fungi.</title>
        <authorList>
            <person name="Reynolds N.K."/>
            <person name="Stajich J.E."/>
            <person name="Barry K."/>
            <person name="Grigoriev I.V."/>
            <person name="Crous P."/>
            <person name="Smith M.E."/>
        </authorList>
    </citation>
    <scope>NUCLEOTIDE SEQUENCE</scope>
    <source>
        <strain evidence="1">RSA 476</strain>
    </source>
</reference>
<evidence type="ECO:0000313" key="2">
    <source>
        <dbReference type="Proteomes" id="UP001140074"/>
    </source>
</evidence>
<proteinExistence type="predicted"/>
<sequence>MPKPVTITAEGDGVADGMEVGVDGKVVVVGVVAEVVGMEAAVVGVVAVVGVAGGASFTPSN</sequence>
<protein>
    <submittedName>
        <fullName evidence="1">Uncharacterized protein</fullName>
    </submittedName>
</protein>
<comment type="caution">
    <text evidence="1">The sequence shown here is derived from an EMBL/GenBank/DDBJ whole genome shotgun (WGS) entry which is preliminary data.</text>
</comment>
<evidence type="ECO:0000313" key="1">
    <source>
        <dbReference type="EMBL" id="KAJ2860452.1"/>
    </source>
</evidence>
<dbReference type="EMBL" id="JANBUY010000296">
    <property type="protein sequence ID" value="KAJ2860452.1"/>
    <property type="molecule type" value="Genomic_DNA"/>
</dbReference>
<organism evidence="1 2">
    <name type="scientific">Coemansia aciculifera</name>
    <dbReference type="NCBI Taxonomy" id="417176"/>
    <lineage>
        <taxon>Eukaryota</taxon>
        <taxon>Fungi</taxon>
        <taxon>Fungi incertae sedis</taxon>
        <taxon>Zoopagomycota</taxon>
        <taxon>Kickxellomycotina</taxon>
        <taxon>Kickxellomycetes</taxon>
        <taxon>Kickxellales</taxon>
        <taxon>Kickxellaceae</taxon>
        <taxon>Coemansia</taxon>
    </lineage>
</organism>
<dbReference type="Proteomes" id="UP001140074">
    <property type="component" value="Unassembled WGS sequence"/>
</dbReference>
<keyword evidence="2" id="KW-1185">Reference proteome</keyword>